<keyword evidence="1" id="KW-0812">Transmembrane</keyword>
<reference evidence="2 3" key="1">
    <citation type="submission" date="2022-04" db="EMBL/GenBank/DDBJ databases">
        <title>Positive selection, recombination, and allopatry shape intraspecific diversity of widespread and dominant cyanobacteria.</title>
        <authorList>
            <person name="Wei J."/>
            <person name="Shu W."/>
            <person name="Hu C."/>
        </authorList>
    </citation>
    <scope>NUCLEOTIDE SEQUENCE [LARGE SCALE GENOMIC DNA]</scope>
    <source>
        <strain evidence="2 3">GB2-A4</strain>
    </source>
</reference>
<proteinExistence type="predicted"/>
<name>A0ABV0J411_9CYAN</name>
<dbReference type="RefSeq" id="WP_190431612.1">
    <property type="nucleotide sequence ID" value="NZ_JAMPKM010000001.1"/>
</dbReference>
<feature type="transmembrane region" description="Helical" evidence="1">
    <location>
        <begin position="101"/>
        <end position="118"/>
    </location>
</feature>
<keyword evidence="1" id="KW-0472">Membrane</keyword>
<keyword evidence="3" id="KW-1185">Reference proteome</keyword>
<comment type="caution">
    <text evidence="2">The sequence shown here is derived from an EMBL/GenBank/DDBJ whole genome shotgun (WGS) entry which is preliminary data.</text>
</comment>
<evidence type="ECO:0000313" key="2">
    <source>
        <dbReference type="EMBL" id="MEP0815978.1"/>
    </source>
</evidence>
<feature type="transmembrane region" description="Helical" evidence="1">
    <location>
        <begin position="21"/>
        <end position="44"/>
    </location>
</feature>
<organism evidence="2 3">
    <name type="scientific">Trichocoleus desertorum GB2-A4</name>
    <dbReference type="NCBI Taxonomy" id="2933944"/>
    <lineage>
        <taxon>Bacteria</taxon>
        <taxon>Bacillati</taxon>
        <taxon>Cyanobacteriota</taxon>
        <taxon>Cyanophyceae</taxon>
        <taxon>Leptolyngbyales</taxon>
        <taxon>Trichocoleusaceae</taxon>
        <taxon>Trichocoleus</taxon>
    </lineage>
</organism>
<dbReference type="Proteomes" id="UP001464891">
    <property type="component" value="Unassembled WGS sequence"/>
</dbReference>
<dbReference type="EMBL" id="JAMPKM010000001">
    <property type="protein sequence ID" value="MEP0815978.1"/>
    <property type="molecule type" value="Genomic_DNA"/>
</dbReference>
<sequence length="234" mass="26126">MASALSTITKNICQQLLGNRSVLWINGLTLVLFLVLLTHAKVWGSPQEIEFLFHKADPTKQPHLGFLTLISNVLWGLPVAYCAFSLGLMKQIHPQGRLDRFLLLSATGISIILIDEVYRITISLVTWFGVSKVLIASLYGVAALGYIFSFRKRIHSTPYALLLAAISLVVISRVVDLLRIAAPGAPARMLLEDGTKLLGLVNLTLYWWLVCQQEVLRSLQRYRQPTSVNAHQHL</sequence>
<evidence type="ECO:0000313" key="3">
    <source>
        <dbReference type="Proteomes" id="UP001464891"/>
    </source>
</evidence>
<gene>
    <name evidence="2" type="ORF">NC998_02585</name>
</gene>
<accession>A0ABV0J411</accession>
<feature type="transmembrane region" description="Helical" evidence="1">
    <location>
        <begin position="64"/>
        <end position="89"/>
    </location>
</feature>
<keyword evidence="1" id="KW-1133">Transmembrane helix</keyword>
<feature type="transmembrane region" description="Helical" evidence="1">
    <location>
        <begin position="124"/>
        <end position="148"/>
    </location>
</feature>
<evidence type="ECO:0000256" key="1">
    <source>
        <dbReference type="SAM" id="Phobius"/>
    </source>
</evidence>
<protein>
    <submittedName>
        <fullName evidence="2">Uncharacterized protein</fullName>
    </submittedName>
</protein>
<feature type="transmembrane region" description="Helical" evidence="1">
    <location>
        <begin position="160"/>
        <end position="182"/>
    </location>
</feature>